<evidence type="ECO:0000256" key="3">
    <source>
        <dbReference type="SAM" id="Coils"/>
    </source>
</evidence>
<accession>A0A7S3I6Y2</accession>
<dbReference type="GO" id="GO:0051082">
    <property type="term" value="F:unfolded protein binding"/>
    <property type="evidence" value="ECO:0007669"/>
    <property type="project" value="InterPro"/>
</dbReference>
<dbReference type="Pfam" id="PF01920">
    <property type="entry name" value="Prefoldin_2"/>
    <property type="match status" value="1"/>
</dbReference>
<dbReference type="AlphaFoldDB" id="A0A7S3I6Y2"/>
<dbReference type="PANTHER" id="PTHR21100">
    <property type="entry name" value="PREFOLDIN SUBUNIT 4"/>
    <property type="match status" value="1"/>
</dbReference>
<evidence type="ECO:0000256" key="1">
    <source>
        <dbReference type="ARBA" id="ARBA00008045"/>
    </source>
</evidence>
<evidence type="ECO:0000256" key="2">
    <source>
        <dbReference type="ARBA" id="ARBA00023186"/>
    </source>
</evidence>
<feature type="non-terminal residue" evidence="4">
    <location>
        <position position="109"/>
    </location>
</feature>
<name>A0A7S3I6Y2_9SPIT</name>
<dbReference type="GO" id="GO:0016272">
    <property type="term" value="C:prefoldin complex"/>
    <property type="evidence" value="ECO:0007669"/>
    <property type="project" value="InterPro"/>
</dbReference>
<organism evidence="4">
    <name type="scientific">Favella ehrenbergii</name>
    <dbReference type="NCBI Taxonomy" id="182087"/>
    <lineage>
        <taxon>Eukaryota</taxon>
        <taxon>Sar</taxon>
        <taxon>Alveolata</taxon>
        <taxon>Ciliophora</taxon>
        <taxon>Intramacronucleata</taxon>
        <taxon>Spirotrichea</taxon>
        <taxon>Choreotrichia</taxon>
        <taxon>Tintinnida</taxon>
        <taxon>Xystonellidae</taxon>
        <taxon>Favella</taxon>
    </lineage>
</organism>
<gene>
    <name evidence="4" type="ORF">FEHR0123_LOCUS9712</name>
</gene>
<protein>
    <recommendedName>
        <fullName evidence="5">Prefoldin subunit 4</fullName>
    </recommendedName>
</protein>
<dbReference type="InterPro" id="IPR002777">
    <property type="entry name" value="PFD_beta-like"/>
</dbReference>
<dbReference type="EMBL" id="HBIE01031951">
    <property type="protein sequence ID" value="CAE0314786.1"/>
    <property type="molecule type" value="Transcribed_RNA"/>
</dbReference>
<dbReference type="InterPro" id="IPR016661">
    <property type="entry name" value="PFDN4"/>
</dbReference>
<dbReference type="GO" id="GO:0006457">
    <property type="term" value="P:protein folding"/>
    <property type="evidence" value="ECO:0007669"/>
    <property type="project" value="InterPro"/>
</dbReference>
<reference evidence="4" key="1">
    <citation type="submission" date="2021-01" db="EMBL/GenBank/DDBJ databases">
        <authorList>
            <person name="Corre E."/>
            <person name="Pelletier E."/>
            <person name="Niang G."/>
            <person name="Scheremetjew M."/>
            <person name="Finn R."/>
            <person name="Kale V."/>
            <person name="Holt S."/>
            <person name="Cochrane G."/>
            <person name="Meng A."/>
            <person name="Brown T."/>
            <person name="Cohen L."/>
        </authorList>
    </citation>
    <scope>NUCLEOTIDE SEQUENCE</scope>
    <source>
        <strain evidence="4">Fehren 1</strain>
    </source>
</reference>
<dbReference type="GO" id="GO:0005737">
    <property type="term" value="C:cytoplasm"/>
    <property type="evidence" value="ECO:0007669"/>
    <property type="project" value="TreeGrafter"/>
</dbReference>
<evidence type="ECO:0008006" key="5">
    <source>
        <dbReference type="Google" id="ProtNLM"/>
    </source>
</evidence>
<comment type="similarity">
    <text evidence="1">Belongs to the prefoldin subunit beta family.</text>
</comment>
<feature type="coiled-coil region" evidence="3">
    <location>
        <begin position="2"/>
        <end position="29"/>
    </location>
</feature>
<feature type="coiled-coil region" evidence="3">
    <location>
        <begin position="63"/>
        <end position="94"/>
    </location>
</feature>
<keyword evidence="3" id="KW-0175">Coiled coil</keyword>
<sequence>MFSKLNMKYHDMQEDITKLKEELENLVDATAAIDETLGEDGALKLFMTEAMISVSDDTATSYVEQLQEEKQNELDEKRDKLEEMEGQMRDLKSYLYAKFGSSINLEEQQ</sequence>
<proteinExistence type="inferred from homology"/>
<evidence type="ECO:0000313" key="4">
    <source>
        <dbReference type="EMBL" id="CAE0314786.1"/>
    </source>
</evidence>
<keyword evidence="2" id="KW-0143">Chaperone</keyword>
<dbReference type="PANTHER" id="PTHR21100:SF9">
    <property type="entry name" value="PREFOLDIN SUBUNIT 4"/>
    <property type="match status" value="1"/>
</dbReference>